<evidence type="ECO:0000313" key="6">
    <source>
        <dbReference type="Proteomes" id="UP000683246"/>
    </source>
</evidence>
<accession>A0A8J8SFP8</accession>
<dbReference type="GO" id="GO:0016887">
    <property type="term" value="F:ATP hydrolysis activity"/>
    <property type="evidence" value="ECO:0007669"/>
    <property type="project" value="InterPro"/>
</dbReference>
<dbReference type="PROSITE" id="PS00211">
    <property type="entry name" value="ABC_TRANSPORTER_1"/>
    <property type="match status" value="1"/>
</dbReference>
<dbReference type="CDD" id="cd03230">
    <property type="entry name" value="ABC_DR_subfamily_A"/>
    <property type="match status" value="1"/>
</dbReference>
<dbReference type="KEGG" id="vpy:HZI73_04260"/>
<proteinExistence type="predicted"/>
<dbReference type="SMART" id="SM00382">
    <property type="entry name" value="AAA"/>
    <property type="match status" value="1"/>
</dbReference>
<keyword evidence="2" id="KW-0547">Nucleotide-binding</keyword>
<evidence type="ECO:0000256" key="2">
    <source>
        <dbReference type="ARBA" id="ARBA00022741"/>
    </source>
</evidence>
<dbReference type="InterPro" id="IPR003439">
    <property type="entry name" value="ABC_transporter-like_ATP-bd"/>
</dbReference>
<evidence type="ECO:0000313" key="5">
    <source>
        <dbReference type="EMBL" id="QUI21554.1"/>
    </source>
</evidence>
<keyword evidence="3 5" id="KW-0067">ATP-binding</keyword>
<dbReference type="Proteomes" id="UP000683246">
    <property type="component" value="Chromosome"/>
</dbReference>
<keyword evidence="6" id="KW-1185">Reference proteome</keyword>
<evidence type="ECO:0000259" key="4">
    <source>
        <dbReference type="PROSITE" id="PS50893"/>
    </source>
</evidence>
<keyword evidence="1" id="KW-0813">Transport</keyword>
<name>A0A8J8SFP8_9FIRM</name>
<feature type="domain" description="ABC transporter" evidence="4">
    <location>
        <begin position="2"/>
        <end position="227"/>
    </location>
</feature>
<dbReference type="GO" id="GO:0005524">
    <property type="term" value="F:ATP binding"/>
    <property type="evidence" value="ECO:0007669"/>
    <property type="project" value="UniProtKB-KW"/>
</dbReference>
<gene>
    <name evidence="5" type="ORF">HZI73_04260</name>
</gene>
<evidence type="ECO:0000256" key="3">
    <source>
        <dbReference type="ARBA" id="ARBA00022840"/>
    </source>
</evidence>
<dbReference type="InterPro" id="IPR003593">
    <property type="entry name" value="AAA+_ATPase"/>
</dbReference>
<dbReference type="InterPro" id="IPR017871">
    <property type="entry name" value="ABC_transporter-like_CS"/>
</dbReference>
<dbReference type="Pfam" id="PF00005">
    <property type="entry name" value="ABC_tran"/>
    <property type="match status" value="1"/>
</dbReference>
<dbReference type="InterPro" id="IPR051782">
    <property type="entry name" value="ABC_Transporter_VariousFunc"/>
</dbReference>
<dbReference type="EMBL" id="CP058649">
    <property type="protein sequence ID" value="QUI21554.1"/>
    <property type="molecule type" value="Genomic_DNA"/>
</dbReference>
<protein>
    <submittedName>
        <fullName evidence="5">ABC transporter ATP-binding protein</fullName>
    </submittedName>
</protein>
<organism evidence="5 6">
    <name type="scientific">Vallitalea pronyensis</name>
    <dbReference type="NCBI Taxonomy" id="1348613"/>
    <lineage>
        <taxon>Bacteria</taxon>
        <taxon>Bacillati</taxon>
        <taxon>Bacillota</taxon>
        <taxon>Clostridia</taxon>
        <taxon>Lachnospirales</taxon>
        <taxon>Vallitaleaceae</taxon>
        <taxon>Vallitalea</taxon>
    </lineage>
</organism>
<evidence type="ECO:0000256" key="1">
    <source>
        <dbReference type="ARBA" id="ARBA00022448"/>
    </source>
</evidence>
<dbReference type="RefSeq" id="WP_212697024.1">
    <property type="nucleotide sequence ID" value="NZ_CP058649.1"/>
</dbReference>
<dbReference type="AlphaFoldDB" id="A0A8J8SFP8"/>
<dbReference type="Gene3D" id="3.40.50.300">
    <property type="entry name" value="P-loop containing nucleotide triphosphate hydrolases"/>
    <property type="match status" value="1"/>
</dbReference>
<dbReference type="SUPFAM" id="SSF52540">
    <property type="entry name" value="P-loop containing nucleoside triphosphate hydrolases"/>
    <property type="match status" value="1"/>
</dbReference>
<dbReference type="PANTHER" id="PTHR42939:SF1">
    <property type="entry name" value="ABC TRANSPORTER ATP-BINDING PROTEIN ALBC-RELATED"/>
    <property type="match status" value="1"/>
</dbReference>
<dbReference type="PANTHER" id="PTHR42939">
    <property type="entry name" value="ABC TRANSPORTER ATP-BINDING PROTEIN ALBC-RELATED"/>
    <property type="match status" value="1"/>
</dbReference>
<dbReference type="PROSITE" id="PS50893">
    <property type="entry name" value="ABC_TRANSPORTER_2"/>
    <property type="match status" value="1"/>
</dbReference>
<sequence length="233" mass="26112">MLKVNQLTKTYDKIKAVDNISFHVKDGEIAVLLGPNGAGKSTTIKSIAGLLRYDGDIIINDMPNKSIEAKRIFGYVPEAPAVFDMLTIEEHIKYIASAYKMKNYKAKAKTLLEAFDLWDKKDKLGTSLSKGMKQKVSICCALLFEPRVILFDEPMIGLDPKAIKTLKDAFLKLRNSGCTILISTHIIDSVEEVWDRALIMKDGKIVLSRTREELANNNESLEDIFFHVTEGSL</sequence>
<reference evidence="5" key="1">
    <citation type="submission" date="2020-07" db="EMBL/GenBank/DDBJ databases">
        <title>Vallitalea pronyensis genome.</title>
        <authorList>
            <person name="Postec A."/>
        </authorList>
    </citation>
    <scope>NUCLEOTIDE SEQUENCE</scope>
    <source>
        <strain evidence="5">FatNI3</strain>
    </source>
</reference>
<dbReference type="InterPro" id="IPR027417">
    <property type="entry name" value="P-loop_NTPase"/>
</dbReference>